<dbReference type="GO" id="GO:0005737">
    <property type="term" value="C:cytoplasm"/>
    <property type="evidence" value="ECO:0007669"/>
    <property type="project" value="UniProtKB-SubCell"/>
</dbReference>
<dbReference type="InterPro" id="IPR030312">
    <property type="entry name" value="IRAK1BP1"/>
</dbReference>
<proteinExistence type="inferred from homology"/>
<evidence type="ECO:0000256" key="5">
    <source>
        <dbReference type="ARBA" id="ARBA00023242"/>
    </source>
</evidence>
<dbReference type="PANTHER" id="PTHR18842:SF2">
    <property type="entry name" value="INTERLEUKIN-1 RECEPTOR-ASSOCIATED KINASE 1-BINDING PROTEIN 1"/>
    <property type="match status" value="1"/>
</dbReference>
<comment type="similarity">
    <text evidence="3">Belongs to the IRAK1BP1 family.</text>
</comment>
<comment type="caution">
    <text evidence="6">The sequence shown here is derived from an EMBL/GenBank/DDBJ whole genome shotgun (WGS) entry which is preliminary data.</text>
</comment>
<dbReference type="GO" id="GO:0043123">
    <property type="term" value="P:positive regulation of canonical NF-kappaB signal transduction"/>
    <property type="evidence" value="ECO:0007669"/>
    <property type="project" value="InterPro"/>
</dbReference>
<gene>
    <name evidence="6" type="ORF">DGYR_LOCUS2235</name>
</gene>
<dbReference type="AlphaFoldDB" id="A0A7I8VC43"/>
<dbReference type="PANTHER" id="PTHR18842">
    <property type="entry name" value="INTERLEUKIN-1 RECEPTOR-ASSOCIATED KINASE 1-BINDING PROTEIN 1"/>
    <property type="match status" value="1"/>
</dbReference>
<dbReference type="GO" id="GO:0005634">
    <property type="term" value="C:nucleus"/>
    <property type="evidence" value="ECO:0007669"/>
    <property type="project" value="UniProtKB-SubCell"/>
</dbReference>
<dbReference type="GO" id="GO:0006955">
    <property type="term" value="P:immune response"/>
    <property type="evidence" value="ECO:0007669"/>
    <property type="project" value="InterPro"/>
</dbReference>
<name>A0A7I8VC43_9ANNE</name>
<comment type="subcellular location">
    <subcellularLocation>
        <location evidence="2">Cytoplasm</location>
    </subcellularLocation>
    <subcellularLocation>
        <location evidence="1">Nucleus</location>
    </subcellularLocation>
</comment>
<keyword evidence="5" id="KW-0539">Nucleus</keyword>
<sequence>MSGFRPAHMFAELSNDNRPATKAQELCTMKQLEDEISKVKSGYKREIQVSSSAEFRVNTDRARVMFYLFSSKNSAAESKNSVNRRLDYLLQTLKNHNVKETDITVSKHLEKQESFFAYTVQVNADFSDMSKQSEACNFLVEKLGDSIKLSAPTFYHSPAKLQSSRTQLGLKAVQNTTQKASEIAKLLNCQLGQPVLIKETEHEQYEESTNFQPLDGLTVRPSPTIILMKATYMITYELLPITRKS</sequence>
<dbReference type="EMBL" id="CAJFCJ010000003">
    <property type="protein sequence ID" value="CAD5113204.1"/>
    <property type="molecule type" value="Genomic_DNA"/>
</dbReference>
<protein>
    <submittedName>
        <fullName evidence="6">DgyrCDS2391</fullName>
    </submittedName>
</protein>
<dbReference type="Gene3D" id="3.30.70.2970">
    <property type="entry name" value="Protein of unknown function (DUF541), domain 2"/>
    <property type="match status" value="1"/>
</dbReference>
<dbReference type="InterPro" id="IPR007497">
    <property type="entry name" value="SIMPL/DUF541"/>
</dbReference>
<organism evidence="6 7">
    <name type="scientific">Dimorphilus gyrociliatus</name>
    <dbReference type="NCBI Taxonomy" id="2664684"/>
    <lineage>
        <taxon>Eukaryota</taxon>
        <taxon>Metazoa</taxon>
        <taxon>Spiralia</taxon>
        <taxon>Lophotrochozoa</taxon>
        <taxon>Annelida</taxon>
        <taxon>Polychaeta</taxon>
        <taxon>Polychaeta incertae sedis</taxon>
        <taxon>Dinophilidae</taxon>
        <taxon>Dimorphilus</taxon>
    </lineage>
</organism>
<evidence type="ECO:0000313" key="7">
    <source>
        <dbReference type="Proteomes" id="UP000549394"/>
    </source>
</evidence>
<keyword evidence="4" id="KW-0963">Cytoplasm</keyword>
<evidence type="ECO:0000256" key="2">
    <source>
        <dbReference type="ARBA" id="ARBA00004496"/>
    </source>
</evidence>
<accession>A0A7I8VC43</accession>
<evidence type="ECO:0000313" key="6">
    <source>
        <dbReference type="EMBL" id="CAD5113204.1"/>
    </source>
</evidence>
<evidence type="ECO:0000256" key="3">
    <source>
        <dbReference type="ARBA" id="ARBA00005509"/>
    </source>
</evidence>
<dbReference type="OrthoDB" id="6365554at2759"/>
<reference evidence="6 7" key="1">
    <citation type="submission" date="2020-08" db="EMBL/GenBank/DDBJ databases">
        <authorList>
            <person name="Hejnol A."/>
        </authorList>
    </citation>
    <scope>NUCLEOTIDE SEQUENCE [LARGE SCALE GENOMIC DNA]</scope>
</reference>
<keyword evidence="7" id="KW-1185">Reference proteome</keyword>
<evidence type="ECO:0000256" key="4">
    <source>
        <dbReference type="ARBA" id="ARBA00022490"/>
    </source>
</evidence>
<evidence type="ECO:0000256" key="1">
    <source>
        <dbReference type="ARBA" id="ARBA00004123"/>
    </source>
</evidence>
<dbReference type="Proteomes" id="UP000549394">
    <property type="component" value="Unassembled WGS sequence"/>
</dbReference>
<dbReference type="Pfam" id="PF04402">
    <property type="entry name" value="SIMPL"/>
    <property type="match status" value="1"/>
</dbReference>
<dbReference type="Gene3D" id="3.30.110.170">
    <property type="entry name" value="Protein of unknown function (DUF541), domain 1"/>
    <property type="match status" value="1"/>
</dbReference>